<reference evidence="6 7" key="1">
    <citation type="submission" date="2017-06" db="EMBL/GenBank/DDBJ databases">
        <title>Genome sequencing of cyanobaciteial culture collection at National Institute for Environmental Studies (NIES).</title>
        <authorList>
            <person name="Hirose Y."/>
            <person name="Shimura Y."/>
            <person name="Fujisawa T."/>
            <person name="Nakamura Y."/>
            <person name="Kawachi M."/>
        </authorList>
    </citation>
    <scope>NUCLEOTIDE SEQUENCE [LARGE SCALE GENOMIC DNA]</scope>
    <source>
        <strain evidence="6 7">NIES-4072</strain>
    </source>
</reference>
<dbReference type="PANTHER" id="PTHR13693">
    <property type="entry name" value="CLASS II AMINOTRANSFERASE/8-AMINO-7-OXONONANOATE SYNTHASE"/>
    <property type="match status" value="1"/>
</dbReference>
<dbReference type="AlphaFoldDB" id="A0A2R5FNB7"/>
<dbReference type="Gene3D" id="3.90.1150.10">
    <property type="entry name" value="Aspartate Aminotransferase, domain 1"/>
    <property type="match status" value="1"/>
</dbReference>
<dbReference type="InterPro" id="IPR015424">
    <property type="entry name" value="PyrdxlP-dep_Trfase"/>
</dbReference>
<evidence type="ECO:0000256" key="2">
    <source>
        <dbReference type="ARBA" id="ARBA00022679"/>
    </source>
</evidence>
<dbReference type="Gene3D" id="3.40.640.10">
    <property type="entry name" value="Type I PLP-dependent aspartate aminotransferase-like (Major domain)"/>
    <property type="match status" value="1"/>
</dbReference>
<dbReference type="RefSeq" id="WP_109008847.1">
    <property type="nucleotide sequence ID" value="NZ_BDUD01000001.1"/>
</dbReference>
<comment type="similarity">
    <text evidence="4">Belongs to the class-II pyridoxal-phosphate-dependent aminotransferase family.</text>
</comment>
<dbReference type="Pfam" id="PF00155">
    <property type="entry name" value="Aminotran_1_2"/>
    <property type="match status" value="1"/>
</dbReference>
<name>A0A2R5FNB7_NOSCO</name>
<evidence type="ECO:0000256" key="4">
    <source>
        <dbReference type="RuleBase" id="RU003693"/>
    </source>
</evidence>
<dbReference type="PANTHER" id="PTHR13693:SF3">
    <property type="entry name" value="LD36009P"/>
    <property type="match status" value="1"/>
</dbReference>
<sequence>MTDLTTKISTLSVEEKRSLLKQLIQKKTSAVEIFTNDNDNDDIPLAYYDFSHSPQYRNLEQMISGIKTKGGVVDPYFKVREGINSNTIVIDGREVINFSSYNYLGFANDPDVSLAAKAAIDRYGTSVSASRLLSGEITIHRELEQEIASLIGAEDAIVFTAGHATNESTIGHLFDKNDLILHDELIHNSILQGCLLSGSTRISFPHNDWQTVDQILTEQRRRYKRVLIVIEGVYSMDGDIPDLPKFIEIKKRHKSFLMVDEAHSMGVIGDRGRGIGEYHSVNPADIDLWMGTISKSFASCGGYIAGCQAVVKYLKYTAPAFVYSAGMSPGNTAAALASIRKLKAEPERVQSLHERAKLFLELASDRRLNTGMSKHSAVIPVIVGNSVRCIQLSQALFDRGINVLPQIYPAVEDKAARLRFFINFNHTPEQIHFTVNTVAKELDQI</sequence>
<comment type="cofactor">
    <cofactor evidence="1 4">
        <name>pyridoxal 5'-phosphate</name>
        <dbReference type="ChEBI" id="CHEBI:597326"/>
    </cofactor>
</comment>
<evidence type="ECO:0000313" key="7">
    <source>
        <dbReference type="Proteomes" id="UP000245124"/>
    </source>
</evidence>
<evidence type="ECO:0000256" key="1">
    <source>
        <dbReference type="ARBA" id="ARBA00001933"/>
    </source>
</evidence>
<accession>A0A2R5FNB7</accession>
<evidence type="ECO:0000313" key="6">
    <source>
        <dbReference type="EMBL" id="GBG18948.1"/>
    </source>
</evidence>
<keyword evidence="2" id="KW-0808">Transferase</keyword>
<dbReference type="InterPro" id="IPR015422">
    <property type="entry name" value="PyrdxlP-dep_Trfase_small"/>
</dbReference>
<dbReference type="SUPFAM" id="SSF53383">
    <property type="entry name" value="PLP-dependent transferases"/>
    <property type="match status" value="1"/>
</dbReference>
<comment type="caution">
    <text evidence="6">The sequence shown here is derived from an EMBL/GenBank/DDBJ whole genome shotgun (WGS) entry which is preliminary data.</text>
</comment>
<keyword evidence="7" id="KW-1185">Reference proteome</keyword>
<dbReference type="InterPro" id="IPR015421">
    <property type="entry name" value="PyrdxlP-dep_Trfase_major"/>
</dbReference>
<dbReference type="PROSITE" id="PS00599">
    <property type="entry name" value="AA_TRANSFER_CLASS_2"/>
    <property type="match status" value="1"/>
</dbReference>
<proteinExistence type="inferred from homology"/>
<dbReference type="EMBL" id="BDUD01000001">
    <property type="protein sequence ID" value="GBG18948.1"/>
    <property type="molecule type" value="Genomic_DNA"/>
</dbReference>
<evidence type="ECO:0000259" key="5">
    <source>
        <dbReference type="Pfam" id="PF00155"/>
    </source>
</evidence>
<dbReference type="Proteomes" id="UP000245124">
    <property type="component" value="Unassembled WGS sequence"/>
</dbReference>
<gene>
    <name evidence="6" type="ORF">NIES4072_26130</name>
</gene>
<evidence type="ECO:0000256" key="3">
    <source>
        <dbReference type="ARBA" id="ARBA00022898"/>
    </source>
</evidence>
<organism evidence="6 7">
    <name type="scientific">Nostoc commune NIES-4072</name>
    <dbReference type="NCBI Taxonomy" id="2005467"/>
    <lineage>
        <taxon>Bacteria</taxon>
        <taxon>Bacillati</taxon>
        <taxon>Cyanobacteriota</taxon>
        <taxon>Cyanophyceae</taxon>
        <taxon>Nostocales</taxon>
        <taxon>Nostocaceae</taxon>
        <taxon>Nostoc</taxon>
    </lineage>
</organism>
<dbReference type="CDD" id="cd06454">
    <property type="entry name" value="KBL_like"/>
    <property type="match status" value="1"/>
</dbReference>
<dbReference type="GO" id="GO:0030170">
    <property type="term" value="F:pyridoxal phosphate binding"/>
    <property type="evidence" value="ECO:0007669"/>
    <property type="project" value="InterPro"/>
</dbReference>
<dbReference type="InterPro" id="IPR001917">
    <property type="entry name" value="Aminotrans_II_pyridoxalP_BS"/>
</dbReference>
<feature type="domain" description="Aminotransferase class I/classII large" evidence="5">
    <location>
        <begin position="94"/>
        <end position="432"/>
    </location>
</feature>
<dbReference type="GO" id="GO:0016740">
    <property type="term" value="F:transferase activity"/>
    <property type="evidence" value="ECO:0007669"/>
    <property type="project" value="UniProtKB-KW"/>
</dbReference>
<dbReference type="OrthoDB" id="9807157at2"/>
<protein>
    <submittedName>
        <fullName evidence="6">8-amino-7-oxononanoate synthase</fullName>
    </submittedName>
</protein>
<keyword evidence="3 4" id="KW-0663">Pyridoxal phosphate</keyword>
<dbReference type="InterPro" id="IPR050087">
    <property type="entry name" value="AON_synthase_class-II"/>
</dbReference>
<dbReference type="InterPro" id="IPR004839">
    <property type="entry name" value="Aminotransferase_I/II_large"/>
</dbReference>